<comment type="caution">
    <text evidence="4">The sequence shown here is derived from an EMBL/GenBank/DDBJ whole genome shotgun (WGS) entry which is preliminary data.</text>
</comment>
<feature type="transmembrane region" description="Helical" evidence="2">
    <location>
        <begin position="58"/>
        <end position="86"/>
    </location>
</feature>
<gene>
    <name evidence="4" type="ORF">IPN02_18800</name>
</gene>
<keyword evidence="2" id="KW-1133">Transmembrane helix</keyword>
<keyword evidence="2" id="KW-0812">Transmembrane</keyword>
<dbReference type="AlphaFoldDB" id="A0A936NEG8"/>
<keyword evidence="3" id="KW-0732">Signal</keyword>
<reference evidence="4 5" key="1">
    <citation type="submission" date="2020-10" db="EMBL/GenBank/DDBJ databases">
        <title>Connecting structure to function with the recovery of over 1000 high-quality activated sludge metagenome-assembled genomes encoding full-length rRNA genes using long-read sequencing.</title>
        <authorList>
            <person name="Singleton C.M."/>
            <person name="Petriglieri F."/>
            <person name="Kristensen J.M."/>
            <person name="Kirkegaard R.H."/>
            <person name="Michaelsen T.Y."/>
            <person name="Andersen M.H."/>
            <person name="Karst S.M."/>
            <person name="Dueholm M.S."/>
            <person name="Nielsen P.H."/>
            <person name="Albertsen M."/>
        </authorList>
    </citation>
    <scope>NUCLEOTIDE SEQUENCE [LARGE SCALE GENOMIC DNA]</scope>
    <source>
        <strain evidence="4">Lyne_18-Q3-R50-59_MAXAC.006</strain>
    </source>
</reference>
<dbReference type="Proteomes" id="UP000727993">
    <property type="component" value="Unassembled WGS sequence"/>
</dbReference>
<evidence type="ECO:0000256" key="1">
    <source>
        <dbReference type="SAM" id="MobiDB-lite"/>
    </source>
</evidence>
<feature type="signal peptide" evidence="3">
    <location>
        <begin position="1"/>
        <end position="24"/>
    </location>
</feature>
<sequence length="225" mass="22361">MRHPKPLGTPGRLAIALLSTAAVAAAATATAVVGGPSAGALPRTRADLDLLYSGDAAVLAVAVVRFAAVALALWWLGLIVASWLAAWRGRHDRVGVYARLLPAPLRMAVTLSLSPMLVALPATVAGAQNQPPIGVPSSIAGPADDPTSPTAPSTRVLGLNPLPDGPQPRPGAGGSPTAGTTPAPGLPVDGRIDATADGDPAPGVATIGQAPSGDQASRPHDRDQG</sequence>
<evidence type="ECO:0000256" key="3">
    <source>
        <dbReference type="SAM" id="SignalP"/>
    </source>
</evidence>
<organism evidence="4 5">
    <name type="scientific">Candidatus Neomicrothrix subdominans</name>
    <dbReference type="NCBI Taxonomy" id="2954438"/>
    <lineage>
        <taxon>Bacteria</taxon>
        <taxon>Bacillati</taxon>
        <taxon>Actinomycetota</taxon>
        <taxon>Acidimicrobiia</taxon>
        <taxon>Acidimicrobiales</taxon>
        <taxon>Microthrixaceae</taxon>
        <taxon>Candidatus Neomicrothrix</taxon>
    </lineage>
</organism>
<name>A0A936NEG8_9ACTN</name>
<dbReference type="EMBL" id="JADJZA010000010">
    <property type="protein sequence ID" value="MBK9298835.1"/>
    <property type="molecule type" value="Genomic_DNA"/>
</dbReference>
<evidence type="ECO:0000256" key="2">
    <source>
        <dbReference type="SAM" id="Phobius"/>
    </source>
</evidence>
<keyword evidence="2" id="KW-0472">Membrane</keyword>
<proteinExistence type="predicted"/>
<feature type="chain" id="PRO_5039127891" evidence="3">
    <location>
        <begin position="25"/>
        <end position="225"/>
    </location>
</feature>
<evidence type="ECO:0000313" key="4">
    <source>
        <dbReference type="EMBL" id="MBK9298835.1"/>
    </source>
</evidence>
<feature type="region of interest" description="Disordered" evidence="1">
    <location>
        <begin position="133"/>
        <end position="225"/>
    </location>
</feature>
<protein>
    <submittedName>
        <fullName evidence="4">Uncharacterized protein</fullName>
    </submittedName>
</protein>
<evidence type="ECO:0000313" key="5">
    <source>
        <dbReference type="Proteomes" id="UP000727993"/>
    </source>
</evidence>
<accession>A0A936NEG8</accession>